<dbReference type="PROSITE" id="PS50102">
    <property type="entry name" value="RRM"/>
    <property type="match status" value="4"/>
</dbReference>
<dbReference type="FunFam" id="3.30.70.330:FF:000120">
    <property type="entry name" value="Negative regulator of differentiation 1"/>
    <property type="match status" value="1"/>
</dbReference>
<dbReference type="CDD" id="cd12521">
    <property type="entry name" value="RRM3_MRN1"/>
    <property type="match status" value="1"/>
</dbReference>
<proteinExistence type="predicted"/>
<dbReference type="InterPro" id="IPR000504">
    <property type="entry name" value="RRM_dom"/>
</dbReference>
<feature type="compositionally biased region" description="Polar residues" evidence="4">
    <location>
        <begin position="91"/>
        <end position="113"/>
    </location>
</feature>
<dbReference type="PANTHER" id="PTHR14089:SF8">
    <property type="entry name" value="RNA-BINDING PROTEIN MRN1"/>
    <property type="match status" value="1"/>
</dbReference>
<dbReference type="FunFam" id="3.30.70.330:FF:000400">
    <property type="entry name" value="Negative regulator of differentiation 1"/>
    <property type="match status" value="1"/>
</dbReference>
<feature type="region of interest" description="Disordered" evidence="4">
    <location>
        <begin position="615"/>
        <end position="647"/>
    </location>
</feature>
<keyword evidence="7" id="KW-1185">Reference proteome</keyword>
<dbReference type="Pfam" id="PF00076">
    <property type="entry name" value="RRM_1"/>
    <property type="match status" value="2"/>
</dbReference>
<dbReference type="Gene3D" id="3.30.70.330">
    <property type="match status" value="4"/>
</dbReference>
<reference evidence="6" key="1">
    <citation type="submission" date="2022-08" db="EMBL/GenBank/DDBJ databases">
        <title>A Global Phylogenomic Analysis of the Shiitake Genus Lentinula.</title>
        <authorList>
            <consortium name="DOE Joint Genome Institute"/>
            <person name="Sierra-Patev S."/>
            <person name="Min B."/>
            <person name="Naranjo-Ortiz M."/>
            <person name="Looney B."/>
            <person name="Konkel Z."/>
            <person name="Slot J.C."/>
            <person name="Sakamoto Y."/>
            <person name="Steenwyk J.L."/>
            <person name="Rokas A."/>
            <person name="Carro J."/>
            <person name="Camarero S."/>
            <person name="Ferreira P."/>
            <person name="Molpeceres G."/>
            <person name="Ruiz-Duenas F.J."/>
            <person name="Serrano A."/>
            <person name="Henrissat B."/>
            <person name="Drula E."/>
            <person name="Hughes K.W."/>
            <person name="Mata J.L."/>
            <person name="Ishikawa N.K."/>
            <person name="Vargas-Isla R."/>
            <person name="Ushijima S."/>
            <person name="Smith C.A."/>
            <person name="Ahrendt S."/>
            <person name="Andreopoulos W."/>
            <person name="He G."/>
            <person name="Labutti K."/>
            <person name="Lipzen A."/>
            <person name="Ng V."/>
            <person name="Riley R."/>
            <person name="Sandor L."/>
            <person name="Barry K."/>
            <person name="Martinez A.T."/>
            <person name="Xiao Y."/>
            <person name="Gibbons J.G."/>
            <person name="Terashima K."/>
            <person name="Grigoriev I.V."/>
            <person name="Hibbett D.S."/>
        </authorList>
    </citation>
    <scope>NUCLEOTIDE SEQUENCE</scope>
    <source>
        <strain evidence="6">JLM2183</strain>
    </source>
</reference>
<evidence type="ECO:0000313" key="7">
    <source>
        <dbReference type="Proteomes" id="UP001150266"/>
    </source>
</evidence>
<dbReference type="EMBL" id="JAOTPV010000022">
    <property type="protein sequence ID" value="KAJ4471544.1"/>
    <property type="molecule type" value="Genomic_DNA"/>
</dbReference>
<dbReference type="AlphaFoldDB" id="A0A9W9DJ16"/>
<evidence type="ECO:0000313" key="6">
    <source>
        <dbReference type="EMBL" id="KAJ4471544.1"/>
    </source>
</evidence>
<evidence type="ECO:0000256" key="4">
    <source>
        <dbReference type="SAM" id="MobiDB-lite"/>
    </source>
</evidence>
<dbReference type="SMART" id="SM00360">
    <property type="entry name" value="RRM"/>
    <property type="match status" value="4"/>
</dbReference>
<evidence type="ECO:0000256" key="2">
    <source>
        <dbReference type="ARBA" id="ARBA00022884"/>
    </source>
</evidence>
<accession>A0A9W9DJ16</accession>
<dbReference type="GO" id="GO:0003729">
    <property type="term" value="F:mRNA binding"/>
    <property type="evidence" value="ECO:0007669"/>
    <property type="project" value="UniProtKB-ARBA"/>
</dbReference>
<dbReference type="InterPro" id="IPR012677">
    <property type="entry name" value="Nucleotide-bd_a/b_plait_sf"/>
</dbReference>
<feature type="domain" description="RRM" evidence="5">
    <location>
        <begin position="197"/>
        <end position="270"/>
    </location>
</feature>
<dbReference type="InterPro" id="IPR035979">
    <property type="entry name" value="RBD_domain_sf"/>
</dbReference>
<dbReference type="GO" id="GO:0010468">
    <property type="term" value="P:regulation of gene expression"/>
    <property type="evidence" value="ECO:0007669"/>
    <property type="project" value="UniProtKB-ARBA"/>
</dbReference>
<feature type="domain" description="RRM" evidence="5">
    <location>
        <begin position="544"/>
        <end position="617"/>
    </location>
</feature>
<feature type="region of interest" description="Disordered" evidence="4">
    <location>
        <begin position="91"/>
        <end position="126"/>
    </location>
</feature>
<dbReference type="InterPro" id="IPR039171">
    <property type="entry name" value="Cwc2/Slt11"/>
</dbReference>
<comment type="caution">
    <text evidence="6">The sequence shown here is derived from an EMBL/GenBank/DDBJ whole genome shotgun (WGS) entry which is preliminary data.</text>
</comment>
<protein>
    <recommendedName>
        <fullName evidence="5">RRM domain-containing protein</fullName>
    </recommendedName>
</protein>
<dbReference type="Proteomes" id="UP001150266">
    <property type="component" value="Unassembled WGS sequence"/>
</dbReference>
<organism evidence="6 7">
    <name type="scientific">Lentinula aciculospora</name>
    <dbReference type="NCBI Taxonomy" id="153920"/>
    <lineage>
        <taxon>Eukaryota</taxon>
        <taxon>Fungi</taxon>
        <taxon>Dikarya</taxon>
        <taxon>Basidiomycota</taxon>
        <taxon>Agaricomycotina</taxon>
        <taxon>Agaricomycetes</taxon>
        <taxon>Agaricomycetidae</taxon>
        <taxon>Agaricales</taxon>
        <taxon>Marasmiineae</taxon>
        <taxon>Omphalotaceae</taxon>
        <taxon>Lentinula</taxon>
    </lineage>
</organism>
<dbReference type="GO" id="GO:0010494">
    <property type="term" value="C:cytoplasmic stress granule"/>
    <property type="evidence" value="ECO:0007669"/>
    <property type="project" value="TreeGrafter"/>
</dbReference>
<feature type="domain" description="RRM" evidence="5">
    <location>
        <begin position="288"/>
        <end position="369"/>
    </location>
</feature>
<evidence type="ECO:0000256" key="1">
    <source>
        <dbReference type="ARBA" id="ARBA00022737"/>
    </source>
</evidence>
<dbReference type="GO" id="GO:0000398">
    <property type="term" value="P:mRNA splicing, via spliceosome"/>
    <property type="evidence" value="ECO:0007669"/>
    <property type="project" value="TreeGrafter"/>
</dbReference>
<feature type="compositionally biased region" description="Low complexity" evidence="4">
    <location>
        <begin position="44"/>
        <end position="55"/>
    </location>
</feature>
<keyword evidence="2 3" id="KW-0694">RNA-binding</keyword>
<feature type="domain" description="RRM" evidence="5">
    <location>
        <begin position="453"/>
        <end position="526"/>
    </location>
</feature>
<keyword evidence="1" id="KW-0677">Repeat</keyword>
<evidence type="ECO:0000256" key="3">
    <source>
        <dbReference type="PROSITE-ProRule" id="PRU00176"/>
    </source>
</evidence>
<gene>
    <name evidence="6" type="ORF">J3R30DRAFT_3660250</name>
</gene>
<evidence type="ECO:0000259" key="5">
    <source>
        <dbReference type="PROSITE" id="PS50102"/>
    </source>
</evidence>
<dbReference type="OrthoDB" id="6407164at2759"/>
<feature type="region of interest" description="Disordered" evidence="4">
    <location>
        <begin position="23"/>
        <end position="60"/>
    </location>
</feature>
<feature type="compositionally biased region" description="Low complexity" evidence="4">
    <location>
        <begin position="114"/>
        <end position="125"/>
    </location>
</feature>
<dbReference type="SUPFAM" id="SSF54928">
    <property type="entry name" value="RNA-binding domain, RBD"/>
    <property type="match status" value="2"/>
</dbReference>
<sequence length="700" mass="73720">MDESQTAFASQYPSYGFDLDMMKRSMEPVGGPDAKKARWSPTFPQQNSSPNANSNRDAFANYGYGPQASISQSGYASSPITASPLYSTPSLTINTQANGSPMNPQMSPNTANFPQQQPSPNGSSPYGFGSYNMLGMGMPGMNMMGGFAYNGQMGGFPQQRQLSLTIPQGNPNGGPQNAYSPVALSAALSASNNTTGRTVYVGNLPSTASVDELLNLVHFGPLESIRVLPEKSCVFLSFLDGATAAAFHADATIKKLTLHGQELKIGWGKPSPVPAQVALAISQSNASRNVYLGGLEENTTEEQLRDDLSRFGLIDQVKIVRDKNIGFVHFLSISVANKVVNTLPTEPAWAGKRVNYGKDRCAYIPKSQQAAAQQAQAAAAQSLVAQSAAAAAAAAAATAGVSSPQSAHPMNQGMSSPFNPYAPFGAGDALQQAIAAASAVGMNGMGMSQGINRTVYLGNIHPETTTEDLCNAIRGGVLQSIRYMQDKHIAFVTFIDPAAAFTFFQVASYQGMTLNNRRLKIGWGKNSGPLPPTLALAVHAGATRNVYIGNIEDFETFTDERLKRDFGEYGDIELVNFLKEKNCAFVNFTNISNAIKAIDGVKNKPEYANLRIAHGKDRCANPPRSGPQGASGGRRTASGSGAGGEPVSAIEGMAFDAELSDAMVQQAADEEALVAAGVVAAAPEDAQKMHIDGGEVSAPA</sequence>
<dbReference type="PANTHER" id="PTHR14089">
    <property type="entry name" value="PRE-MRNA-SPLICING FACTOR RBM22"/>
    <property type="match status" value="1"/>
</dbReference>
<name>A0A9W9DJ16_9AGAR</name>